<feature type="compositionally biased region" description="Basic and acidic residues" evidence="1">
    <location>
        <begin position="42"/>
        <end position="51"/>
    </location>
</feature>
<feature type="region of interest" description="Disordered" evidence="1">
    <location>
        <begin position="1"/>
        <end position="93"/>
    </location>
</feature>
<organism evidence="2 3">
    <name type="scientific">Trichonephila clavata</name>
    <name type="common">Joro spider</name>
    <name type="synonym">Nephila clavata</name>
    <dbReference type="NCBI Taxonomy" id="2740835"/>
    <lineage>
        <taxon>Eukaryota</taxon>
        <taxon>Metazoa</taxon>
        <taxon>Ecdysozoa</taxon>
        <taxon>Arthropoda</taxon>
        <taxon>Chelicerata</taxon>
        <taxon>Arachnida</taxon>
        <taxon>Araneae</taxon>
        <taxon>Araneomorphae</taxon>
        <taxon>Entelegynae</taxon>
        <taxon>Araneoidea</taxon>
        <taxon>Nephilidae</taxon>
        <taxon>Trichonephila</taxon>
    </lineage>
</organism>
<protein>
    <submittedName>
        <fullName evidence="2">Uncharacterized protein</fullName>
    </submittedName>
</protein>
<proteinExistence type="predicted"/>
<evidence type="ECO:0000313" key="2">
    <source>
        <dbReference type="EMBL" id="GFQ76671.1"/>
    </source>
</evidence>
<dbReference type="AlphaFoldDB" id="A0A8X6KKT6"/>
<comment type="caution">
    <text evidence="2">The sequence shown here is derived from an EMBL/GenBank/DDBJ whole genome shotgun (WGS) entry which is preliminary data.</text>
</comment>
<sequence>MVNIQLFPPHGPRHVHESLRRGGTLSSRLLTLTPPPHVNHTHCKDLDDPRTLRSRPTKGAQHPNGGDFWHGASRAPQSLRPLCPPTRVRNQSERLVSTRALRRSAAKYVTTTDLQPSGGPLAAHR</sequence>
<name>A0A8X6KKT6_TRICU</name>
<accession>A0A8X6KKT6</accession>
<feature type="compositionally biased region" description="Low complexity" evidence="1">
    <location>
        <begin position="21"/>
        <end position="32"/>
    </location>
</feature>
<keyword evidence="3" id="KW-1185">Reference proteome</keyword>
<evidence type="ECO:0000313" key="3">
    <source>
        <dbReference type="Proteomes" id="UP000887116"/>
    </source>
</evidence>
<evidence type="ECO:0000256" key="1">
    <source>
        <dbReference type="SAM" id="MobiDB-lite"/>
    </source>
</evidence>
<gene>
    <name evidence="2" type="ORF">TNCT_639081</name>
</gene>
<dbReference type="EMBL" id="BMAO01001885">
    <property type="protein sequence ID" value="GFQ76671.1"/>
    <property type="molecule type" value="Genomic_DNA"/>
</dbReference>
<reference evidence="2" key="1">
    <citation type="submission" date="2020-07" db="EMBL/GenBank/DDBJ databases">
        <title>Multicomponent nature underlies the extraordinary mechanical properties of spider dragline silk.</title>
        <authorList>
            <person name="Kono N."/>
            <person name="Nakamura H."/>
            <person name="Mori M."/>
            <person name="Yoshida Y."/>
            <person name="Ohtoshi R."/>
            <person name="Malay A.D."/>
            <person name="Moran D.A.P."/>
            <person name="Tomita M."/>
            <person name="Numata K."/>
            <person name="Arakawa K."/>
        </authorList>
    </citation>
    <scope>NUCLEOTIDE SEQUENCE</scope>
</reference>
<dbReference type="Proteomes" id="UP000887116">
    <property type="component" value="Unassembled WGS sequence"/>
</dbReference>